<dbReference type="PANTHER" id="PTHR43229">
    <property type="entry name" value="NODULATION PROTEIN J"/>
    <property type="match status" value="1"/>
</dbReference>
<feature type="domain" description="ABC transmembrane type-2" evidence="6">
    <location>
        <begin position="22"/>
        <end position="255"/>
    </location>
</feature>
<evidence type="ECO:0000256" key="3">
    <source>
        <dbReference type="ARBA" id="ARBA00022989"/>
    </source>
</evidence>
<protein>
    <recommendedName>
        <fullName evidence="5">Transport permease protein</fullName>
    </recommendedName>
</protein>
<dbReference type="PANTHER" id="PTHR43229:SF6">
    <property type="entry name" value="ABC-TYPE MULTIDRUG TRANSPORT SYSTEM, PERMEASE COMPONENT"/>
    <property type="match status" value="1"/>
</dbReference>
<dbReference type="PROSITE" id="PS51012">
    <property type="entry name" value="ABC_TM2"/>
    <property type="match status" value="1"/>
</dbReference>
<organism evidence="7 8">
    <name type="scientific">Candidatus Fischerbacteria bacterium RBG_13_37_8</name>
    <dbReference type="NCBI Taxonomy" id="1817863"/>
    <lineage>
        <taxon>Bacteria</taxon>
        <taxon>Candidatus Fischeribacteriota</taxon>
    </lineage>
</organism>
<sequence length="268" mass="30192">MIIDKIASFIIKDLKIELSYKLSFILRLLGICVSLLVWYFLARWIGQGILAHSNFRYDYFAFVLIGIASTEFQNSGLKGFSEKLRQNQVTGTLEALLVTPTHPFLILWGNTLWEFFYSFLNSVVFIIIGVVLFGVKITISSIGSVFIALLLSYLAFSSLGVISSSFILLFKKGDPVNFAIAGFSTLLAGVYYPINILPEFLRVIANVMPVTHFLKIMRGLLLDGTSMSEHVASYLYLLVFFIVLLPLSMLVFSYSFKIARRQGTLSHY</sequence>
<evidence type="ECO:0000259" key="6">
    <source>
        <dbReference type="PROSITE" id="PS51012"/>
    </source>
</evidence>
<comment type="subcellular location">
    <subcellularLocation>
        <location evidence="5">Cell membrane</location>
        <topology evidence="5">Multi-pass membrane protein</topology>
    </subcellularLocation>
    <subcellularLocation>
        <location evidence="1">Membrane</location>
        <topology evidence="1">Multi-pass membrane protein</topology>
    </subcellularLocation>
</comment>
<accession>A0A1F5VP89</accession>
<dbReference type="InterPro" id="IPR013525">
    <property type="entry name" value="ABC2_TM"/>
</dbReference>
<comment type="similarity">
    <text evidence="5">Belongs to the ABC-2 integral membrane protein family.</text>
</comment>
<evidence type="ECO:0000313" key="8">
    <source>
        <dbReference type="Proteomes" id="UP000178943"/>
    </source>
</evidence>
<feature type="transmembrane region" description="Helical" evidence="5">
    <location>
        <begin position="24"/>
        <end position="45"/>
    </location>
</feature>
<keyword evidence="2 5" id="KW-0812">Transmembrane</keyword>
<evidence type="ECO:0000256" key="4">
    <source>
        <dbReference type="ARBA" id="ARBA00023136"/>
    </source>
</evidence>
<keyword evidence="5" id="KW-0813">Transport</keyword>
<gene>
    <name evidence="7" type="ORF">A2Y62_17730</name>
</gene>
<evidence type="ECO:0000256" key="5">
    <source>
        <dbReference type="RuleBase" id="RU361157"/>
    </source>
</evidence>
<dbReference type="STRING" id="1817863.A2Y62_17730"/>
<keyword evidence="5" id="KW-1003">Cell membrane</keyword>
<evidence type="ECO:0000313" key="7">
    <source>
        <dbReference type="EMBL" id="OGF65205.1"/>
    </source>
</evidence>
<evidence type="ECO:0000256" key="2">
    <source>
        <dbReference type="ARBA" id="ARBA00022692"/>
    </source>
</evidence>
<comment type="caution">
    <text evidence="7">The sequence shown here is derived from an EMBL/GenBank/DDBJ whole genome shotgun (WGS) entry which is preliminary data.</text>
</comment>
<dbReference type="Proteomes" id="UP000178943">
    <property type="component" value="Unassembled WGS sequence"/>
</dbReference>
<feature type="transmembrane region" description="Helical" evidence="5">
    <location>
        <begin position="201"/>
        <end position="221"/>
    </location>
</feature>
<keyword evidence="3 5" id="KW-1133">Transmembrane helix</keyword>
<dbReference type="Pfam" id="PF01061">
    <property type="entry name" value="ABC2_membrane"/>
    <property type="match status" value="1"/>
</dbReference>
<feature type="transmembrane region" description="Helical" evidence="5">
    <location>
        <begin position="176"/>
        <end position="194"/>
    </location>
</feature>
<reference evidence="7 8" key="1">
    <citation type="journal article" date="2016" name="Nat. Commun.">
        <title>Thousands of microbial genomes shed light on interconnected biogeochemical processes in an aquifer system.</title>
        <authorList>
            <person name="Anantharaman K."/>
            <person name="Brown C.T."/>
            <person name="Hug L.A."/>
            <person name="Sharon I."/>
            <person name="Castelle C.J."/>
            <person name="Probst A.J."/>
            <person name="Thomas B.C."/>
            <person name="Singh A."/>
            <person name="Wilkins M.J."/>
            <person name="Karaoz U."/>
            <person name="Brodie E.L."/>
            <person name="Williams K.H."/>
            <person name="Hubbard S.S."/>
            <person name="Banfield J.F."/>
        </authorList>
    </citation>
    <scope>NUCLEOTIDE SEQUENCE [LARGE SCALE GENOMIC DNA]</scope>
</reference>
<dbReference type="AlphaFoldDB" id="A0A1F5VP89"/>
<dbReference type="EMBL" id="MFGW01000114">
    <property type="protein sequence ID" value="OGF65205.1"/>
    <property type="molecule type" value="Genomic_DNA"/>
</dbReference>
<keyword evidence="4 5" id="KW-0472">Membrane</keyword>
<dbReference type="InterPro" id="IPR047817">
    <property type="entry name" value="ABC2_TM_bact-type"/>
</dbReference>
<dbReference type="InterPro" id="IPR051784">
    <property type="entry name" value="Nod_factor_ABC_transporter"/>
</dbReference>
<dbReference type="GO" id="GO:0140359">
    <property type="term" value="F:ABC-type transporter activity"/>
    <property type="evidence" value="ECO:0007669"/>
    <property type="project" value="InterPro"/>
</dbReference>
<feature type="transmembrane region" description="Helical" evidence="5">
    <location>
        <begin position="147"/>
        <end position="170"/>
    </location>
</feature>
<proteinExistence type="inferred from homology"/>
<dbReference type="GO" id="GO:0005886">
    <property type="term" value="C:plasma membrane"/>
    <property type="evidence" value="ECO:0007669"/>
    <property type="project" value="UniProtKB-SubCell"/>
</dbReference>
<name>A0A1F5VP89_9BACT</name>
<evidence type="ECO:0000256" key="1">
    <source>
        <dbReference type="ARBA" id="ARBA00004141"/>
    </source>
</evidence>
<feature type="transmembrane region" description="Helical" evidence="5">
    <location>
        <begin position="115"/>
        <end position="135"/>
    </location>
</feature>
<feature type="transmembrane region" description="Helical" evidence="5">
    <location>
        <begin position="233"/>
        <end position="256"/>
    </location>
</feature>